<dbReference type="InterPro" id="IPR016181">
    <property type="entry name" value="Acyl_CoA_acyltransferase"/>
</dbReference>
<proteinExistence type="predicted"/>
<dbReference type="Pfam" id="PF13302">
    <property type="entry name" value="Acetyltransf_3"/>
    <property type="match status" value="1"/>
</dbReference>
<gene>
    <name evidence="2" type="ORF">TRIATDRAFT_246321</name>
</gene>
<protein>
    <recommendedName>
        <fullName evidence="1">N-acetyltransferase domain-containing protein</fullName>
    </recommendedName>
</protein>
<dbReference type="HOGENOM" id="CLU_013985_24_0_1"/>
<name>G9P1J4_HYPAI</name>
<dbReference type="OrthoDB" id="4072826at2759"/>
<keyword evidence="3" id="KW-1185">Reference proteome</keyword>
<evidence type="ECO:0000313" key="2">
    <source>
        <dbReference type="EMBL" id="EHK42547.1"/>
    </source>
</evidence>
<dbReference type="GO" id="GO:0016747">
    <property type="term" value="F:acyltransferase activity, transferring groups other than amino-acyl groups"/>
    <property type="evidence" value="ECO:0007669"/>
    <property type="project" value="InterPro"/>
</dbReference>
<dbReference type="GeneID" id="25778567"/>
<dbReference type="KEGG" id="tatv:25778567"/>
<dbReference type="SUPFAM" id="SSF55729">
    <property type="entry name" value="Acyl-CoA N-acyltransferases (Nat)"/>
    <property type="match status" value="1"/>
</dbReference>
<dbReference type="RefSeq" id="XP_013940864.1">
    <property type="nucleotide sequence ID" value="XM_014085389.1"/>
</dbReference>
<dbReference type="eggNOG" id="ENOG502SQ7V">
    <property type="taxonomic scope" value="Eukaryota"/>
</dbReference>
<feature type="domain" description="N-acetyltransferase" evidence="1">
    <location>
        <begin position="33"/>
        <end position="194"/>
    </location>
</feature>
<dbReference type="InterPro" id="IPR000182">
    <property type="entry name" value="GNAT_dom"/>
</dbReference>
<evidence type="ECO:0000259" key="1">
    <source>
        <dbReference type="Pfam" id="PF13302"/>
    </source>
</evidence>
<dbReference type="PANTHER" id="PTHR43792:SF1">
    <property type="entry name" value="N-ACETYLTRANSFERASE DOMAIN-CONTAINING PROTEIN"/>
    <property type="match status" value="1"/>
</dbReference>
<dbReference type="PANTHER" id="PTHR43792">
    <property type="entry name" value="GNAT FAMILY, PUTATIVE (AFU_ORTHOLOGUE AFUA_3G00765)-RELATED-RELATED"/>
    <property type="match status" value="1"/>
</dbReference>
<accession>G9P1J4</accession>
<dbReference type="EMBL" id="ABDG02000026">
    <property type="protein sequence ID" value="EHK42547.1"/>
    <property type="molecule type" value="Genomic_DNA"/>
</dbReference>
<reference evidence="2 3" key="1">
    <citation type="journal article" date="2011" name="Genome Biol.">
        <title>Comparative genome sequence analysis underscores mycoparasitism as the ancestral life style of Trichoderma.</title>
        <authorList>
            <person name="Kubicek C.P."/>
            <person name="Herrera-Estrella A."/>
            <person name="Seidl-Seiboth V."/>
            <person name="Martinez D.A."/>
            <person name="Druzhinina I.S."/>
            <person name="Thon M."/>
            <person name="Zeilinger S."/>
            <person name="Casas-Flores S."/>
            <person name="Horwitz B.A."/>
            <person name="Mukherjee P.K."/>
            <person name="Mukherjee M."/>
            <person name="Kredics L."/>
            <person name="Alcaraz L.D."/>
            <person name="Aerts A."/>
            <person name="Antal Z."/>
            <person name="Atanasova L."/>
            <person name="Cervantes-Badillo M.G."/>
            <person name="Challacombe J."/>
            <person name="Chertkov O."/>
            <person name="McCluskey K."/>
            <person name="Coulpier F."/>
            <person name="Deshpande N."/>
            <person name="von Doehren H."/>
            <person name="Ebbole D.J."/>
            <person name="Esquivel-Naranjo E.U."/>
            <person name="Fekete E."/>
            <person name="Flipphi M."/>
            <person name="Glaser F."/>
            <person name="Gomez-Rodriguez E.Y."/>
            <person name="Gruber S."/>
            <person name="Han C."/>
            <person name="Henrissat B."/>
            <person name="Hermosa R."/>
            <person name="Hernandez-Onate M."/>
            <person name="Karaffa L."/>
            <person name="Kosti I."/>
            <person name="Le Crom S."/>
            <person name="Lindquist E."/>
            <person name="Lucas S."/>
            <person name="Luebeck M."/>
            <person name="Luebeck P.S."/>
            <person name="Margeot A."/>
            <person name="Metz B."/>
            <person name="Misra M."/>
            <person name="Nevalainen H."/>
            <person name="Omann M."/>
            <person name="Packer N."/>
            <person name="Perrone G."/>
            <person name="Uresti-Rivera E.E."/>
            <person name="Salamov A."/>
            <person name="Schmoll M."/>
            <person name="Seiboth B."/>
            <person name="Shapiro H."/>
            <person name="Sukno S."/>
            <person name="Tamayo-Ramos J.A."/>
            <person name="Tisch D."/>
            <person name="Wiest A."/>
            <person name="Wilkinson H.H."/>
            <person name="Zhang M."/>
            <person name="Coutinho P.M."/>
            <person name="Kenerley C.M."/>
            <person name="Monte E."/>
            <person name="Baker S.E."/>
            <person name="Grigoriev I.V."/>
        </authorList>
    </citation>
    <scope>NUCLEOTIDE SEQUENCE [LARGE SCALE GENOMIC DNA]</scope>
    <source>
        <strain evidence="3">ATCC 20476 / IMI 206040</strain>
    </source>
</reference>
<sequence length="225" mass="25529">MATSKPKWATVKTTLPARPLPLNATRSPITTDRLLIRPLVPEDARSLHILRTQPEVMANSPQGRPDKDLQETRQRLSPFLPPNDEKTFNCAICLKETGEMIGIGGCHQLVSMFGWPAIGYMIRTEFWGQGVATEFVKAWLESWCKLPRAEAELEVDRRTLLPEEGEESSPEQVTAFTLLDNIGSQRVLEKAGFERFLAWEEADLRNPEVQVTLIGYRHVLDHLRN</sequence>
<dbReference type="Proteomes" id="UP000005426">
    <property type="component" value="Unassembled WGS sequence"/>
</dbReference>
<organism evidence="2 3">
    <name type="scientific">Hypocrea atroviridis (strain ATCC 20476 / IMI 206040)</name>
    <name type="common">Trichoderma atroviride</name>
    <dbReference type="NCBI Taxonomy" id="452589"/>
    <lineage>
        <taxon>Eukaryota</taxon>
        <taxon>Fungi</taxon>
        <taxon>Dikarya</taxon>
        <taxon>Ascomycota</taxon>
        <taxon>Pezizomycotina</taxon>
        <taxon>Sordariomycetes</taxon>
        <taxon>Hypocreomycetidae</taxon>
        <taxon>Hypocreales</taxon>
        <taxon>Hypocreaceae</taxon>
        <taxon>Trichoderma</taxon>
    </lineage>
</organism>
<comment type="caution">
    <text evidence="2">The sequence shown here is derived from an EMBL/GenBank/DDBJ whole genome shotgun (WGS) entry which is preliminary data.</text>
</comment>
<dbReference type="OMA" id="WPEIGYM"/>
<dbReference type="Gene3D" id="3.40.630.30">
    <property type="match status" value="1"/>
</dbReference>
<dbReference type="InterPro" id="IPR051531">
    <property type="entry name" value="N-acetyltransferase"/>
</dbReference>
<evidence type="ECO:0000313" key="3">
    <source>
        <dbReference type="Proteomes" id="UP000005426"/>
    </source>
</evidence>
<dbReference type="AlphaFoldDB" id="G9P1J4"/>